<gene>
    <name evidence="2" type="ORF">SAMN05421810_102194</name>
</gene>
<feature type="domain" description="YdhG-like" evidence="1">
    <location>
        <begin position="20"/>
        <end position="115"/>
    </location>
</feature>
<proteinExistence type="predicted"/>
<name>A0A1I5P8G2_9PSEU</name>
<dbReference type="AlphaFoldDB" id="A0A1I5P8G2"/>
<dbReference type="STRING" id="587909.SAMN05421810_102194"/>
<dbReference type="EMBL" id="FOWW01000002">
    <property type="protein sequence ID" value="SFP30372.1"/>
    <property type="molecule type" value="Genomic_DNA"/>
</dbReference>
<sequence length="135" mass="14841">MSYVADPPVDAYLAALPAWQQEICQRVRELVHAADPEVTETIKRTVQPYFVLDGNVCALLAAKNHVNVFLYDGGIVPDPEGIITDGHDNKTARRVAFRAGEPINEPALLAMFRQIIADNRAGGWRTLRARGETSG</sequence>
<dbReference type="OrthoDB" id="9811812at2"/>
<protein>
    <recommendedName>
        <fullName evidence="1">YdhG-like domain-containing protein</fullName>
    </recommendedName>
</protein>
<evidence type="ECO:0000259" key="1">
    <source>
        <dbReference type="Pfam" id="PF08818"/>
    </source>
</evidence>
<dbReference type="Proteomes" id="UP000198727">
    <property type="component" value="Unassembled WGS sequence"/>
</dbReference>
<dbReference type="RefSeq" id="WP_092528892.1">
    <property type="nucleotide sequence ID" value="NZ_FOWW01000002.1"/>
</dbReference>
<organism evidence="2 3">
    <name type="scientific">Amycolatopsis arida</name>
    <dbReference type="NCBI Taxonomy" id="587909"/>
    <lineage>
        <taxon>Bacteria</taxon>
        <taxon>Bacillati</taxon>
        <taxon>Actinomycetota</taxon>
        <taxon>Actinomycetes</taxon>
        <taxon>Pseudonocardiales</taxon>
        <taxon>Pseudonocardiaceae</taxon>
        <taxon>Amycolatopsis</taxon>
    </lineage>
</organism>
<dbReference type="SUPFAM" id="SSF159888">
    <property type="entry name" value="YdhG-like"/>
    <property type="match status" value="1"/>
</dbReference>
<evidence type="ECO:0000313" key="2">
    <source>
        <dbReference type="EMBL" id="SFP30372.1"/>
    </source>
</evidence>
<keyword evidence="3" id="KW-1185">Reference proteome</keyword>
<evidence type="ECO:0000313" key="3">
    <source>
        <dbReference type="Proteomes" id="UP000198727"/>
    </source>
</evidence>
<dbReference type="Gene3D" id="3.90.1150.200">
    <property type="match status" value="1"/>
</dbReference>
<reference evidence="3" key="1">
    <citation type="submission" date="2016-10" db="EMBL/GenBank/DDBJ databases">
        <authorList>
            <person name="Varghese N."/>
            <person name="Submissions S."/>
        </authorList>
    </citation>
    <scope>NUCLEOTIDE SEQUENCE [LARGE SCALE GENOMIC DNA]</scope>
    <source>
        <strain evidence="3">CGMCC 4.5579</strain>
    </source>
</reference>
<dbReference type="Pfam" id="PF08818">
    <property type="entry name" value="DUF1801"/>
    <property type="match status" value="1"/>
</dbReference>
<dbReference type="InterPro" id="IPR014922">
    <property type="entry name" value="YdhG-like"/>
</dbReference>
<accession>A0A1I5P8G2</accession>